<proteinExistence type="inferred from homology"/>
<organism evidence="10 11">
    <name type="scientific">Daubentonia madagascariensis</name>
    <name type="common">Aye-aye</name>
    <name type="synonym">Sciurus madagascariensis</name>
    <dbReference type="NCBI Taxonomy" id="31869"/>
    <lineage>
        <taxon>Eukaryota</taxon>
        <taxon>Metazoa</taxon>
        <taxon>Chordata</taxon>
        <taxon>Craniata</taxon>
        <taxon>Vertebrata</taxon>
        <taxon>Euteleostomi</taxon>
        <taxon>Mammalia</taxon>
        <taxon>Eutheria</taxon>
        <taxon>Euarchontoglires</taxon>
        <taxon>Primates</taxon>
        <taxon>Strepsirrhini</taxon>
        <taxon>Chiromyiformes</taxon>
        <taxon>Daubentoniidae</taxon>
        <taxon>Daubentonia</taxon>
    </lineage>
</organism>
<dbReference type="Proteomes" id="UP001610411">
    <property type="component" value="Unassembled WGS sequence"/>
</dbReference>
<keyword evidence="8" id="KW-1015">Disulfide bond</keyword>
<evidence type="ECO:0000256" key="3">
    <source>
        <dbReference type="ARBA" id="ARBA00022525"/>
    </source>
</evidence>
<sequence length="90" mass="10312">MQPDRSSPLSGDIKLLFLALAVLVVLAQTSPDTWVRKCSYGMGKCRKSCKEHEKVKEKCGEKRFCCIRETKSKLSDFSKQKETTSELYIY</sequence>
<reference evidence="10 11" key="1">
    <citation type="journal article" date="2024" name="G3 (Bethesda)">
        <title>A hybrid genome assembly of the endangered aye-aye (Daubentonia madagascariensis).</title>
        <authorList>
            <person name="Versoza C.J."/>
            <person name="Pfeifer S.P."/>
        </authorList>
    </citation>
    <scope>NUCLEOTIDE SEQUENCE [LARGE SCALE GENOMIC DNA]</scope>
    <source>
        <strain evidence="10">6821</strain>
    </source>
</reference>
<evidence type="ECO:0000313" key="11">
    <source>
        <dbReference type="Proteomes" id="UP001610411"/>
    </source>
</evidence>
<gene>
    <name evidence="10" type="ORF">WCI35_029467</name>
</gene>
<dbReference type="GO" id="GO:0005576">
    <property type="term" value="C:extracellular region"/>
    <property type="evidence" value="ECO:0007669"/>
    <property type="project" value="UniProtKB-SubCell"/>
</dbReference>
<comment type="caution">
    <text evidence="10">The sequence shown here is derived from an EMBL/GenBank/DDBJ whole genome shotgun (WGS) entry which is preliminary data.</text>
</comment>
<evidence type="ECO:0000256" key="2">
    <source>
        <dbReference type="ARBA" id="ARBA00007371"/>
    </source>
</evidence>
<evidence type="ECO:0000256" key="5">
    <source>
        <dbReference type="ARBA" id="ARBA00022729"/>
    </source>
</evidence>
<evidence type="ECO:0000256" key="1">
    <source>
        <dbReference type="ARBA" id="ARBA00004613"/>
    </source>
</evidence>
<name>A0ABD2DBQ9_DAUMA</name>
<feature type="signal peptide" evidence="9">
    <location>
        <begin position="1"/>
        <end position="27"/>
    </location>
</feature>
<dbReference type="PANTHER" id="PTHR15001">
    <property type="entry name" value="BETA-DEFENSIN 123-RELATED"/>
    <property type="match status" value="1"/>
</dbReference>
<feature type="chain" id="PRO_5044872954" evidence="9">
    <location>
        <begin position="28"/>
        <end position="90"/>
    </location>
</feature>
<evidence type="ECO:0000256" key="6">
    <source>
        <dbReference type="ARBA" id="ARBA00022940"/>
    </source>
</evidence>
<evidence type="ECO:0000256" key="4">
    <source>
        <dbReference type="ARBA" id="ARBA00022529"/>
    </source>
</evidence>
<dbReference type="InterPro" id="IPR050544">
    <property type="entry name" value="Beta-defensin"/>
</dbReference>
<keyword evidence="11" id="KW-1185">Reference proteome</keyword>
<comment type="similarity">
    <text evidence="2">Belongs to the beta-defensin family.</text>
</comment>
<dbReference type="GO" id="GO:0042742">
    <property type="term" value="P:defense response to bacterium"/>
    <property type="evidence" value="ECO:0007669"/>
    <property type="project" value="UniProtKB-KW"/>
</dbReference>
<evidence type="ECO:0000256" key="9">
    <source>
        <dbReference type="SAM" id="SignalP"/>
    </source>
</evidence>
<keyword evidence="4" id="KW-0929">Antimicrobial</keyword>
<dbReference type="PANTHER" id="PTHR15001:SF9">
    <property type="entry name" value="BETA-DEFENSIN 115"/>
    <property type="match status" value="1"/>
</dbReference>
<evidence type="ECO:0000256" key="7">
    <source>
        <dbReference type="ARBA" id="ARBA00023022"/>
    </source>
</evidence>
<dbReference type="AlphaFoldDB" id="A0ABD2DBQ9"/>
<dbReference type="EMBL" id="JBFSEQ010000012">
    <property type="protein sequence ID" value="KAL2763873.1"/>
    <property type="molecule type" value="Genomic_DNA"/>
</dbReference>
<comment type="subcellular location">
    <subcellularLocation>
        <location evidence="1">Secreted</location>
    </subcellularLocation>
</comment>
<keyword evidence="6" id="KW-0211">Defensin</keyword>
<keyword evidence="7" id="KW-0044">Antibiotic</keyword>
<keyword evidence="5 9" id="KW-0732">Signal</keyword>
<protein>
    <submittedName>
        <fullName evidence="10">Beta-defensin 115</fullName>
    </submittedName>
</protein>
<accession>A0ABD2DBQ9</accession>
<evidence type="ECO:0000256" key="8">
    <source>
        <dbReference type="ARBA" id="ARBA00023157"/>
    </source>
</evidence>
<feature type="non-terminal residue" evidence="10">
    <location>
        <position position="90"/>
    </location>
</feature>
<keyword evidence="3" id="KW-0964">Secreted</keyword>
<evidence type="ECO:0000313" key="10">
    <source>
        <dbReference type="EMBL" id="KAL2763873.1"/>
    </source>
</evidence>